<reference evidence="3 4" key="1">
    <citation type="journal article" date="2024" name="Chem. Sci.">
        <title>Discovery of megapolipeptins by genome mining of a Burkholderiales bacteria collection.</title>
        <authorList>
            <person name="Paulo B.S."/>
            <person name="Recchia M.J.J."/>
            <person name="Lee S."/>
            <person name="Fergusson C.H."/>
            <person name="Romanowski S.B."/>
            <person name="Hernandez A."/>
            <person name="Krull N."/>
            <person name="Liu D.Y."/>
            <person name="Cavanagh H."/>
            <person name="Bos A."/>
            <person name="Gray C.A."/>
            <person name="Murphy B.T."/>
            <person name="Linington R.G."/>
            <person name="Eustaquio A.S."/>
        </authorList>
    </citation>
    <scope>NUCLEOTIDE SEQUENCE [LARGE SCALE GENOMIC DNA]</scope>
    <source>
        <strain evidence="3 4">RL21-008-BIB-A</strain>
    </source>
</reference>
<keyword evidence="4" id="KW-1185">Reference proteome</keyword>
<evidence type="ECO:0000313" key="3">
    <source>
        <dbReference type="EMBL" id="MFL9924622.1"/>
    </source>
</evidence>
<dbReference type="Pfam" id="PF03641">
    <property type="entry name" value="Lysine_decarbox"/>
    <property type="match status" value="1"/>
</dbReference>
<dbReference type="InterPro" id="IPR052341">
    <property type="entry name" value="LOG_family_nucleotidases"/>
</dbReference>
<keyword evidence="2" id="KW-0378">Hydrolase</keyword>
<evidence type="ECO:0000256" key="2">
    <source>
        <dbReference type="RuleBase" id="RU363015"/>
    </source>
</evidence>
<protein>
    <recommendedName>
        <fullName evidence="2">Cytokinin riboside 5'-monophosphate phosphoribohydrolase</fullName>
        <ecNumber evidence="2">3.2.2.n1</ecNumber>
    </recommendedName>
</protein>
<gene>
    <name evidence="3" type="ORF">PQR62_10120</name>
</gene>
<comment type="catalytic activity">
    <reaction evidence="1">
        <text>AMP + H2O = D-ribose 5-phosphate + adenine</text>
        <dbReference type="Rhea" id="RHEA:20129"/>
        <dbReference type="ChEBI" id="CHEBI:15377"/>
        <dbReference type="ChEBI" id="CHEBI:16708"/>
        <dbReference type="ChEBI" id="CHEBI:78346"/>
        <dbReference type="ChEBI" id="CHEBI:456215"/>
        <dbReference type="EC" id="3.2.2.4"/>
    </reaction>
</comment>
<sequence length="248" mass="27482">MELRGKNVPRLREVNDIERATAKKARESWHVLTIMAEFIESTERLSELRPAVSIFGSARTKPDDPHYALCIDIARRLSDAGYAVISGGGPGIMEAANKGAFDGASPSVGLNIELPHEQHGNAWQDISLSFRHFFARKVAFVKYADAYVVLPGGFGTLDELSEALTLMQTGKSRLMPVILVGSKFWSGLMDWIRTTLVNDGMISPKDLNLLQVIDDPAEVVVAIQKFYAERDKPVETEEDAERQSGMYL</sequence>
<dbReference type="Gene3D" id="3.40.50.450">
    <property type="match status" value="1"/>
</dbReference>
<dbReference type="SUPFAM" id="SSF102405">
    <property type="entry name" value="MCP/YpsA-like"/>
    <property type="match status" value="1"/>
</dbReference>
<dbReference type="InterPro" id="IPR005269">
    <property type="entry name" value="LOG"/>
</dbReference>
<comment type="caution">
    <text evidence="3">The sequence shown here is derived from an EMBL/GenBank/DDBJ whole genome shotgun (WGS) entry which is preliminary data.</text>
</comment>
<dbReference type="Proteomes" id="UP001629246">
    <property type="component" value="Unassembled WGS sequence"/>
</dbReference>
<evidence type="ECO:0000256" key="1">
    <source>
        <dbReference type="ARBA" id="ARBA00000274"/>
    </source>
</evidence>
<proteinExistence type="inferred from homology"/>
<dbReference type="EC" id="3.2.2.n1" evidence="2"/>
<name>A0ABW9A8G7_9BURK</name>
<dbReference type="EMBL" id="JAQQFM010000004">
    <property type="protein sequence ID" value="MFL9924622.1"/>
    <property type="molecule type" value="Genomic_DNA"/>
</dbReference>
<organism evidence="3 4">
    <name type="scientific">Herbaspirillum lusitanum</name>
    <dbReference type="NCBI Taxonomy" id="213312"/>
    <lineage>
        <taxon>Bacteria</taxon>
        <taxon>Pseudomonadati</taxon>
        <taxon>Pseudomonadota</taxon>
        <taxon>Betaproteobacteria</taxon>
        <taxon>Burkholderiales</taxon>
        <taxon>Oxalobacteraceae</taxon>
        <taxon>Herbaspirillum</taxon>
    </lineage>
</organism>
<keyword evidence="2" id="KW-0203">Cytokinin biosynthesis</keyword>
<dbReference type="NCBIfam" id="TIGR00730">
    <property type="entry name" value="Rossman fold protein, TIGR00730 family"/>
    <property type="match status" value="1"/>
</dbReference>
<accession>A0ABW9A8G7</accession>
<dbReference type="RefSeq" id="WP_408157443.1">
    <property type="nucleotide sequence ID" value="NZ_JAQQFM010000004.1"/>
</dbReference>
<dbReference type="InterPro" id="IPR031100">
    <property type="entry name" value="LOG_fam"/>
</dbReference>
<dbReference type="PANTHER" id="PTHR43393:SF2">
    <property type="entry name" value="CYTOKININ RIBOSIDE 5'-MONOPHOSPHATE PHOSPHORIBOHYDROLASE"/>
    <property type="match status" value="1"/>
</dbReference>
<evidence type="ECO:0000313" key="4">
    <source>
        <dbReference type="Proteomes" id="UP001629246"/>
    </source>
</evidence>
<comment type="similarity">
    <text evidence="2">Belongs to the LOG family.</text>
</comment>
<dbReference type="PANTHER" id="PTHR43393">
    <property type="entry name" value="CYTOKININ RIBOSIDE 5'-MONOPHOSPHATE PHOSPHORIBOHYDROLASE"/>
    <property type="match status" value="1"/>
</dbReference>